<dbReference type="InterPro" id="IPR050295">
    <property type="entry name" value="Plant_2OG-oxidoreductases"/>
</dbReference>
<evidence type="ECO:0000256" key="5">
    <source>
        <dbReference type="ARBA" id="ARBA00022723"/>
    </source>
</evidence>
<evidence type="ECO:0000256" key="6">
    <source>
        <dbReference type="ARBA" id="ARBA00023004"/>
    </source>
</evidence>
<keyword evidence="6 9" id="KW-0408">Iron</keyword>
<dbReference type="GO" id="GO:0016491">
    <property type="term" value="F:oxidoreductase activity"/>
    <property type="evidence" value="ECO:0007669"/>
    <property type="project" value="UniProtKB-KW"/>
</dbReference>
<evidence type="ECO:0000259" key="10">
    <source>
        <dbReference type="PROSITE" id="PS51471"/>
    </source>
</evidence>
<comment type="subcellular location">
    <subcellularLocation>
        <location evidence="2">Cytoplasm</location>
    </subcellularLocation>
    <subcellularLocation>
        <location evidence="1">Nucleus</location>
    </subcellularLocation>
</comment>
<comment type="caution">
    <text evidence="11">The sequence shown here is derived from an EMBL/GenBank/DDBJ whole genome shotgun (WGS) entry which is preliminary data.</text>
</comment>
<evidence type="ECO:0000256" key="1">
    <source>
        <dbReference type="ARBA" id="ARBA00004123"/>
    </source>
</evidence>
<keyword evidence="7" id="KW-0539">Nucleus</keyword>
<sequence>MSGDEIPSSFTIGNTAQEKGFDYVPECYVVSHSKASNSDVKEARVPIIDMTPLRKYGSERSVAVKELGEACGRRGFFQVVNHGISQSILDEVLAVASDFFDLPAREKLKFKSSNVYEPVRYATSLKDGVDKVQYWRIFLKHYAHPLEAWIDSWPDNPPHYREKMGKYCAEVRKLALELMGTVIESLAISPNQLSQQMEHGMQVIAVNCYPPCPEPNTALGLPPHSDYTCLTILLQNSTGLEILDTKDGNWIVVPEIHGTLQVHVGDHFEVLSNGVYKSVVHRATLNSERTRISIASLHSLGMDDKMGTAEELVDEENPKIYKESSFKDFLDFLATDDIADGKRFIDTLRT</sequence>
<dbReference type="FunFam" id="2.60.120.330:FF:000015">
    <property type="entry name" value="Protein DMR6-LIKE OXYGENASE 1"/>
    <property type="match status" value="1"/>
</dbReference>
<dbReference type="Pfam" id="PF14226">
    <property type="entry name" value="DIOX_N"/>
    <property type="match status" value="1"/>
</dbReference>
<dbReference type="Gene3D" id="2.60.120.330">
    <property type="entry name" value="B-lactam Antibiotic, Isopenicillin N Synthase, Chain"/>
    <property type="match status" value="1"/>
</dbReference>
<comment type="similarity">
    <text evidence="3 9">Belongs to the iron/ascorbate-dependent oxidoreductase family.</text>
</comment>
<feature type="domain" description="Fe2OG dioxygenase" evidence="10">
    <location>
        <begin position="197"/>
        <end position="300"/>
    </location>
</feature>
<dbReference type="Proteomes" id="UP001165190">
    <property type="component" value="Unassembled WGS sequence"/>
</dbReference>
<dbReference type="InterPro" id="IPR026992">
    <property type="entry name" value="DIOX_N"/>
</dbReference>
<name>A0A9W7M9J2_HIBTR</name>
<dbReference type="OrthoDB" id="627829at2759"/>
<dbReference type="InterPro" id="IPR027443">
    <property type="entry name" value="IPNS-like_sf"/>
</dbReference>
<keyword evidence="12" id="KW-1185">Reference proteome</keyword>
<evidence type="ECO:0000256" key="2">
    <source>
        <dbReference type="ARBA" id="ARBA00004496"/>
    </source>
</evidence>
<proteinExistence type="inferred from homology"/>
<dbReference type="EMBL" id="BSYR01000027">
    <property type="protein sequence ID" value="GMI95372.1"/>
    <property type="molecule type" value="Genomic_DNA"/>
</dbReference>
<dbReference type="GO" id="GO:0005634">
    <property type="term" value="C:nucleus"/>
    <property type="evidence" value="ECO:0007669"/>
    <property type="project" value="UniProtKB-SubCell"/>
</dbReference>
<evidence type="ECO:0000256" key="9">
    <source>
        <dbReference type="RuleBase" id="RU003682"/>
    </source>
</evidence>
<dbReference type="PROSITE" id="PS51471">
    <property type="entry name" value="FE2OG_OXY"/>
    <property type="match status" value="1"/>
</dbReference>
<evidence type="ECO:0000256" key="8">
    <source>
        <dbReference type="ARBA" id="ARBA00059922"/>
    </source>
</evidence>
<dbReference type="PANTHER" id="PTHR47991">
    <property type="entry name" value="OXOGLUTARATE/IRON-DEPENDENT DIOXYGENASE"/>
    <property type="match status" value="1"/>
</dbReference>
<dbReference type="GO" id="GO:0046872">
    <property type="term" value="F:metal ion binding"/>
    <property type="evidence" value="ECO:0007669"/>
    <property type="project" value="UniProtKB-KW"/>
</dbReference>
<organism evidence="11 12">
    <name type="scientific">Hibiscus trionum</name>
    <name type="common">Flower of an hour</name>
    <dbReference type="NCBI Taxonomy" id="183268"/>
    <lineage>
        <taxon>Eukaryota</taxon>
        <taxon>Viridiplantae</taxon>
        <taxon>Streptophyta</taxon>
        <taxon>Embryophyta</taxon>
        <taxon>Tracheophyta</taxon>
        <taxon>Spermatophyta</taxon>
        <taxon>Magnoliopsida</taxon>
        <taxon>eudicotyledons</taxon>
        <taxon>Gunneridae</taxon>
        <taxon>Pentapetalae</taxon>
        <taxon>rosids</taxon>
        <taxon>malvids</taxon>
        <taxon>Malvales</taxon>
        <taxon>Malvaceae</taxon>
        <taxon>Malvoideae</taxon>
        <taxon>Hibiscus</taxon>
    </lineage>
</organism>
<evidence type="ECO:0000313" key="12">
    <source>
        <dbReference type="Proteomes" id="UP001165190"/>
    </source>
</evidence>
<dbReference type="Pfam" id="PF03171">
    <property type="entry name" value="2OG-FeII_Oxy"/>
    <property type="match status" value="1"/>
</dbReference>
<dbReference type="InterPro" id="IPR005123">
    <property type="entry name" value="Oxoglu/Fe-dep_dioxygenase_dom"/>
</dbReference>
<dbReference type="GO" id="GO:0005737">
    <property type="term" value="C:cytoplasm"/>
    <property type="evidence" value="ECO:0007669"/>
    <property type="project" value="UniProtKB-SubCell"/>
</dbReference>
<evidence type="ECO:0000256" key="3">
    <source>
        <dbReference type="ARBA" id="ARBA00008056"/>
    </source>
</evidence>
<comment type="function">
    <text evidence="8">Involved in the regulation of shoot development and salicylic acid (SA) homeostasis.</text>
</comment>
<gene>
    <name evidence="11" type="ORF">HRI_003206500</name>
</gene>
<dbReference type="InterPro" id="IPR044861">
    <property type="entry name" value="IPNS-like_FE2OG_OXY"/>
</dbReference>
<keyword evidence="5 9" id="KW-0479">Metal-binding</keyword>
<keyword evidence="9" id="KW-0560">Oxidoreductase</keyword>
<keyword evidence="4" id="KW-0963">Cytoplasm</keyword>
<accession>A0A9W7M9J2</accession>
<dbReference type="AlphaFoldDB" id="A0A9W7M9J2"/>
<evidence type="ECO:0000313" key="11">
    <source>
        <dbReference type="EMBL" id="GMI95372.1"/>
    </source>
</evidence>
<dbReference type="SUPFAM" id="SSF51197">
    <property type="entry name" value="Clavaminate synthase-like"/>
    <property type="match status" value="1"/>
</dbReference>
<evidence type="ECO:0000256" key="7">
    <source>
        <dbReference type="ARBA" id="ARBA00023242"/>
    </source>
</evidence>
<reference evidence="11" key="1">
    <citation type="submission" date="2023-05" db="EMBL/GenBank/DDBJ databases">
        <title>Genome and transcriptome analyses reveal genes involved in the formation of fine ridges on petal epidermal cells in Hibiscus trionum.</title>
        <authorList>
            <person name="Koshimizu S."/>
            <person name="Masuda S."/>
            <person name="Ishii T."/>
            <person name="Shirasu K."/>
            <person name="Hoshino A."/>
            <person name="Arita M."/>
        </authorList>
    </citation>
    <scope>NUCLEOTIDE SEQUENCE</scope>
    <source>
        <strain evidence="11">Hamamatsu line</strain>
    </source>
</reference>
<evidence type="ECO:0000256" key="4">
    <source>
        <dbReference type="ARBA" id="ARBA00022490"/>
    </source>
</evidence>
<protein>
    <submittedName>
        <fullName evidence="11">KAR-UP oxidoreductase 1</fullName>
    </submittedName>
</protein>